<evidence type="ECO:0008006" key="3">
    <source>
        <dbReference type="Google" id="ProtNLM"/>
    </source>
</evidence>
<evidence type="ECO:0000313" key="1">
    <source>
        <dbReference type="EMBL" id="VUC32102.1"/>
    </source>
</evidence>
<keyword evidence="2" id="KW-1185">Reference proteome</keyword>
<comment type="caution">
    <text evidence="1">The sequence shown here is derived from an EMBL/GenBank/DDBJ whole genome shotgun (WGS) entry which is preliminary data.</text>
</comment>
<proteinExistence type="predicted"/>
<dbReference type="EMBL" id="CABFNS010000844">
    <property type="protein sequence ID" value="VUC32102.1"/>
    <property type="molecule type" value="Genomic_DNA"/>
</dbReference>
<sequence>MMLQNNSDPSDINLQSFAASSLDLVNNTSPQALSGHVSLGSATFSNGFPACSSSPVPLLDSTLDRPVYFNTDNLVANTLPQYSDPRNINFQVARSSLNLVNNTTLPVLSGYTPPGLADCGNRFLALPSLPLPLSGSTFASTAHFYAGNLIGSIDGDLMTAPSGTGTTFHNTELDLNEATLPLLSTESILSSMICCSSFDFGDRATETMPTQLLQNTTDFMEAASSNALLQWQAPQPALEGRSMVGKGPQKAVTSTTLMPVVSTSEQALSLASREMITFSHRCQSSSARPKRARSPRREDVTLDSLQIYFYNPQQKKAKRAPYAKKTCLRCQAYNKKCSGIFTCQNCSEVFKRYIETKKKHEETTILLWTACFDSDIREMNIFDFDGAGFDLATQPWYPNRSQFTKILLGHGQLIIERLSIPRLPDAHAPNFDLKSKPGPTEYELKMLYLCLTVVTIVASRTSIWQRLGCIPDPKVDNALRERYESRETHFQEYMKYLRKKLKTKFDDFDRQWPWIARSIHQLADLEPEFQIFPSSHTRNTPASHERARFMFSFGYGTEHGWYARIPWGVFEQWKEAVASGIQVAAQRSHREIHQL</sequence>
<evidence type="ECO:0000313" key="2">
    <source>
        <dbReference type="Proteomes" id="UP000766486"/>
    </source>
</evidence>
<protein>
    <recommendedName>
        <fullName evidence="3">Zn(2)-C6 fungal-type domain-containing protein</fullName>
    </recommendedName>
</protein>
<gene>
    <name evidence="1" type="ORF">CLO192961_LOCUS320729</name>
</gene>
<dbReference type="Proteomes" id="UP000766486">
    <property type="component" value="Unassembled WGS sequence"/>
</dbReference>
<accession>A0ABY6ULP6</accession>
<organism evidence="1 2">
    <name type="scientific">Bionectria ochroleuca</name>
    <name type="common">Gliocladium roseum</name>
    <dbReference type="NCBI Taxonomy" id="29856"/>
    <lineage>
        <taxon>Eukaryota</taxon>
        <taxon>Fungi</taxon>
        <taxon>Dikarya</taxon>
        <taxon>Ascomycota</taxon>
        <taxon>Pezizomycotina</taxon>
        <taxon>Sordariomycetes</taxon>
        <taxon>Hypocreomycetidae</taxon>
        <taxon>Hypocreales</taxon>
        <taxon>Bionectriaceae</taxon>
        <taxon>Clonostachys</taxon>
    </lineage>
</organism>
<reference evidence="1 2" key="1">
    <citation type="submission" date="2019-06" db="EMBL/GenBank/DDBJ databases">
        <authorList>
            <person name="Broberg M."/>
        </authorList>
    </citation>
    <scope>NUCLEOTIDE SEQUENCE [LARGE SCALE GENOMIC DNA]</scope>
</reference>
<name>A0ABY6ULP6_BIOOC</name>